<name>A0A660S465_UNCT6</name>
<proteinExistence type="predicted"/>
<comment type="caution">
    <text evidence="1">The sequence shown here is derived from an EMBL/GenBank/DDBJ whole genome shotgun (WGS) entry which is preliminary data.</text>
</comment>
<sequence>MRKTLYFIFIICFLSLSIKGEEITRDDVISTASQYVPISGWTPVVDSTKAVTPTWHSWYKTKANGGNPPYDRLAYCWGGFDTPSGFKSRVENKTSPVPAGGYNTSQYTYPRPYIAGIDCSGFVLRCWGISTYSTYQQLIDSSLQINKTALKKGDLLKKSGHSVLYVSGSFPGKCNIYESQADSSTGAHYPGVVHHSRHISEDDYTTYSIFPQFSQESPANGEVVDSGKVDSISVIIYGKGKFKTDNVSMAINGQIENNTEVKIINDTSVQFIAHDNSLDSSSGEVNVEVTARNDIAGMLV</sequence>
<gene>
    <name evidence="1" type="ORF">DRP44_08520</name>
</gene>
<evidence type="ECO:0000313" key="1">
    <source>
        <dbReference type="EMBL" id="RKX64313.1"/>
    </source>
</evidence>
<evidence type="ECO:0000313" key="2">
    <source>
        <dbReference type="Proteomes" id="UP000282321"/>
    </source>
</evidence>
<reference evidence="1 2" key="1">
    <citation type="submission" date="2018-06" db="EMBL/GenBank/DDBJ databases">
        <title>Extensive metabolic versatility and redundancy in microbially diverse, dynamic hydrothermal sediments.</title>
        <authorList>
            <person name="Dombrowski N."/>
            <person name="Teske A."/>
            <person name="Baker B.J."/>
        </authorList>
    </citation>
    <scope>NUCLEOTIDE SEQUENCE [LARGE SCALE GENOMIC DNA]</scope>
    <source>
        <strain evidence="1">B35_G9</strain>
    </source>
</reference>
<dbReference type="Proteomes" id="UP000282321">
    <property type="component" value="Unassembled WGS sequence"/>
</dbReference>
<protein>
    <submittedName>
        <fullName evidence="1">Uncharacterized protein</fullName>
    </submittedName>
</protein>
<dbReference type="InterPro" id="IPR038765">
    <property type="entry name" value="Papain-like_cys_pep_sf"/>
</dbReference>
<dbReference type="Gene3D" id="3.90.1720.10">
    <property type="entry name" value="endopeptidase domain like (from Nostoc punctiforme)"/>
    <property type="match status" value="1"/>
</dbReference>
<dbReference type="SUPFAM" id="SSF54001">
    <property type="entry name" value="Cysteine proteinases"/>
    <property type="match status" value="1"/>
</dbReference>
<dbReference type="EMBL" id="QNBC01000173">
    <property type="protein sequence ID" value="RKX64313.1"/>
    <property type="molecule type" value="Genomic_DNA"/>
</dbReference>
<dbReference type="AlphaFoldDB" id="A0A660S465"/>
<accession>A0A660S465</accession>
<organism evidence="1 2">
    <name type="scientific">candidate division TA06 bacterium</name>
    <dbReference type="NCBI Taxonomy" id="2250710"/>
    <lineage>
        <taxon>Bacteria</taxon>
        <taxon>Bacteria division TA06</taxon>
    </lineage>
</organism>